<dbReference type="EnsemblMetazoa" id="ASIC003257-RA">
    <property type="protein sequence ID" value="ASIC003257-PA"/>
    <property type="gene ID" value="ASIC003257"/>
</dbReference>
<dbReference type="VEuPathDB" id="VectorBase:ASIC003257"/>
<feature type="signal peptide" evidence="1">
    <location>
        <begin position="1"/>
        <end position="30"/>
    </location>
</feature>
<keyword evidence="4" id="KW-1185">Reference proteome</keyword>
<evidence type="ECO:0000256" key="1">
    <source>
        <dbReference type="SAM" id="SignalP"/>
    </source>
</evidence>
<dbReference type="AlphaFoldDB" id="A0A084VDZ3"/>
<feature type="chain" id="PRO_5001783528" evidence="1">
    <location>
        <begin position="31"/>
        <end position="196"/>
    </location>
</feature>
<evidence type="ECO:0000313" key="2">
    <source>
        <dbReference type="EMBL" id="KFB36187.1"/>
    </source>
</evidence>
<evidence type="ECO:0000313" key="3">
    <source>
        <dbReference type="EnsemblMetazoa" id="ASIC003257-PA"/>
    </source>
</evidence>
<dbReference type="EMBL" id="KE524742">
    <property type="protein sequence ID" value="KFB36187.1"/>
    <property type="molecule type" value="Genomic_DNA"/>
</dbReference>
<reference evidence="3" key="2">
    <citation type="submission" date="2020-05" db="UniProtKB">
        <authorList>
            <consortium name="EnsemblMetazoa"/>
        </authorList>
    </citation>
    <scope>IDENTIFICATION</scope>
</reference>
<dbReference type="EMBL" id="ATLV01011963">
    <property type="status" value="NOT_ANNOTATED_CDS"/>
    <property type="molecule type" value="Genomic_DNA"/>
</dbReference>
<name>A0A084VDZ3_ANOSI</name>
<dbReference type="Proteomes" id="UP000030765">
    <property type="component" value="Unassembled WGS sequence"/>
</dbReference>
<keyword evidence="1" id="KW-0732">Signal</keyword>
<evidence type="ECO:0000313" key="4">
    <source>
        <dbReference type="Proteomes" id="UP000030765"/>
    </source>
</evidence>
<accession>A0A084VDZ3</accession>
<gene>
    <name evidence="2" type="ORF">ZHAS_00003257</name>
</gene>
<organism evidence="2">
    <name type="scientific">Anopheles sinensis</name>
    <name type="common">Mosquito</name>
    <dbReference type="NCBI Taxonomy" id="74873"/>
    <lineage>
        <taxon>Eukaryota</taxon>
        <taxon>Metazoa</taxon>
        <taxon>Ecdysozoa</taxon>
        <taxon>Arthropoda</taxon>
        <taxon>Hexapoda</taxon>
        <taxon>Insecta</taxon>
        <taxon>Pterygota</taxon>
        <taxon>Neoptera</taxon>
        <taxon>Endopterygota</taxon>
        <taxon>Diptera</taxon>
        <taxon>Nematocera</taxon>
        <taxon>Culicoidea</taxon>
        <taxon>Culicidae</taxon>
        <taxon>Anophelinae</taxon>
        <taxon>Anopheles</taxon>
    </lineage>
</organism>
<protein>
    <submittedName>
        <fullName evidence="2">AGAP006896-PA-like protein</fullName>
    </submittedName>
</protein>
<dbReference type="VEuPathDB" id="VectorBase:ASIS004938"/>
<proteinExistence type="predicted"/>
<dbReference type="STRING" id="74873.A0A084VDZ3"/>
<reference evidence="2 4" key="1">
    <citation type="journal article" date="2014" name="BMC Genomics">
        <title>Genome sequence of Anopheles sinensis provides insight into genetics basis of mosquito competence for malaria parasites.</title>
        <authorList>
            <person name="Zhou D."/>
            <person name="Zhang D."/>
            <person name="Ding G."/>
            <person name="Shi L."/>
            <person name="Hou Q."/>
            <person name="Ye Y."/>
            <person name="Xu Y."/>
            <person name="Zhou H."/>
            <person name="Xiong C."/>
            <person name="Li S."/>
            <person name="Yu J."/>
            <person name="Hong S."/>
            <person name="Yu X."/>
            <person name="Zou P."/>
            <person name="Chen C."/>
            <person name="Chang X."/>
            <person name="Wang W."/>
            <person name="Lv Y."/>
            <person name="Sun Y."/>
            <person name="Ma L."/>
            <person name="Shen B."/>
            <person name="Zhu C."/>
        </authorList>
    </citation>
    <scope>NUCLEOTIDE SEQUENCE [LARGE SCALE GENOMIC DNA]</scope>
</reference>
<dbReference type="OMA" id="CICECSQ"/>
<sequence length="196" mass="21975">MQLQQDRLFLMFTGVSVLLVATALVDVVQPASIYSPDFNESSAHFLDQQRSCRDLCSFCPTCNGFYCGEECICECSQDPSEHAKCIDLIMANSEKLGLVYDVLLQQPQKRSSRTRFGRRAKTTEPEDTVGSGGFRKILFANFDANRGKTADQKQQQQGGEKMKAIEKKVHMTTTKEASKDPLEKSDVVDLLFSKRT</sequence>
<dbReference type="OrthoDB" id="8068968at2759"/>